<name>A0ABW0PZW4_9HYPH</name>
<feature type="domain" description="Periplasmic binding protein" evidence="4">
    <location>
        <begin position="58"/>
        <end position="319"/>
    </location>
</feature>
<dbReference type="PANTHER" id="PTHR46847">
    <property type="entry name" value="D-ALLOSE-BINDING PERIPLASMIC PROTEIN-RELATED"/>
    <property type="match status" value="1"/>
</dbReference>
<dbReference type="PANTHER" id="PTHR46847:SF1">
    <property type="entry name" value="D-ALLOSE-BINDING PERIPLASMIC PROTEIN-RELATED"/>
    <property type="match status" value="1"/>
</dbReference>
<dbReference type="InterPro" id="IPR006311">
    <property type="entry name" value="TAT_signal"/>
</dbReference>
<protein>
    <submittedName>
        <fullName evidence="5">Sugar ABC transporter substrate-binding protein</fullName>
    </submittedName>
</protein>
<organism evidence="5 6">
    <name type="scientific">Kaistia terrae</name>
    <dbReference type="NCBI Taxonomy" id="537017"/>
    <lineage>
        <taxon>Bacteria</taxon>
        <taxon>Pseudomonadati</taxon>
        <taxon>Pseudomonadota</taxon>
        <taxon>Alphaproteobacteria</taxon>
        <taxon>Hyphomicrobiales</taxon>
        <taxon>Kaistiaceae</taxon>
        <taxon>Kaistia</taxon>
    </lineage>
</organism>
<dbReference type="InterPro" id="IPR025997">
    <property type="entry name" value="SBP_2_dom"/>
</dbReference>
<keyword evidence="3" id="KW-0732">Signal</keyword>
<dbReference type="Gene3D" id="3.40.50.2300">
    <property type="match status" value="2"/>
</dbReference>
<gene>
    <name evidence="5" type="ORF">ACFPP9_17730</name>
</gene>
<reference evidence="6" key="1">
    <citation type="journal article" date="2019" name="Int. J. Syst. Evol. Microbiol.">
        <title>The Global Catalogue of Microorganisms (GCM) 10K type strain sequencing project: providing services to taxonomists for standard genome sequencing and annotation.</title>
        <authorList>
            <consortium name="The Broad Institute Genomics Platform"/>
            <consortium name="The Broad Institute Genome Sequencing Center for Infectious Disease"/>
            <person name="Wu L."/>
            <person name="Ma J."/>
        </authorList>
    </citation>
    <scope>NUCLEOTIDE SEQUENCE [LARGE SCALE GENOMIC DNA]</scope>
    <source>
        <strain evidence="6">KACC 12633</strain>
    </source>
</reference>
<dbReference type="Proteomes" id="UP001596150">
    <property type="component" value="Unassembled WGS sequence"/>
</dbReference>
<dbReference type="InterPro" id="IPR028082">
    <property type="entry name" value="Peripla_BP_I"/>
</dbReference>
<comment type="caution">
    <text evidence="5">The sequence shown here is derived from an EMBL/GenBank/DDBJ whole genome shotgun (WGS) entry which is preliminary data.</text>
</comment>
<evidence type="ECO:0000313" key="5">
    <source>
        <dbReference type="EMBL" id="MFC5517624.1"/>
    </source>
</evidence>
<evidence type="ECO:0000313" key="6">
    <source>
        <dbReference type="Proteomes" id="UP001596150"/>
    </source>
</evidence>
<accession>A0ABW0PZW4</accession>
<dbReference type="EMBL" id="JBHSML010000011">
    <property type="protein sequence ID" value="MFC5517624.1"/>
    <property type="molecule type" value="Genomic_DNA"/>
</dbReference>
<comment type="similarity">
    <text evidence="2">Belongs to the bacterial solute-binding protein 2 family.</text>
</comment>
<evidence type="ECO:0000256" key="2">
    <source>
        <dbReference type="ARBA" id="ARBA00007639"/>
    </source>
</evidence>
<sequence length="433" mass="46318">MTKDRSSQDPASNNKAFAASRRRFLQLSGLSAGAAAFGLGAGFGPGLSAARAATAARIGFTPYTYASTLSVQIAEAFKVAAAQLGATGESFDGQADSSAQLNGINQLIAKNFNGVSLEAVDGGSIRSLARIAEQNQVYLNHVWNSATWFTPWDSSEFYALHIQPNEYEGFGQVTRVLLDALGGEGTIVRVGGTLNDPSDVVRTAGADAVIAQYPGIKLAGELPGDWAPEPAQRAASALLSRYPDTRGIIAQNDDIATGVIAAIRAIGKVPGKDILVIGTNGTSDAAKRIQAGTQLASAINNPSFIGYTLAANLYDRINGWKPDPLERSLTFRAEILTRANVEPYIARYIDLPVSAHFDANLISRVKSPDNWDPQYELVPTDLDLLWIGQPKPEGYVYPEAYTKGRSDGSLERITKLYSDHYKIKILDPSPVKA</sequence>
<dbReference type="RefSeq" id="WP_266345682.1">
    <property type="nucleotide sequence ID" value="NZ_JAPKNH010000010.1"/>
</dbReference>
<dbReference type="PROSITE" id="PS51318">
    <property type="entry name" value="TAT"/>
    <property type="match status" value="1"/>
</dbReference>
<evidence type="ECO:0000256" key="1">
    <source>
        <dbReference type="ARBA" id="ARBA00004196"/>
    </source>
</evidence>
<comment type="subcellular location">
    <subcellularLocation>
        <location evidence="1">Cell envelope</location>
    </subcellularLocation>
</comment>
<dbReference type="Pfam" id="PF13407">
    <property type="entry name" value="Peripla_BP_4"/>
    <property type="match status" value="1"/>
</dbReference>
<dbReference type="SUPFAM" id="SSF53822">
    <property type="entry name" value="Periplasmic binding protein-like I"/>
    <property type="match status" value="1"/>
</dbReference>
<evidence type="ECO:0000259" key="4">
    <source>
        <dbReference type="Pfam" id="PF13407"/>
    </source>
</evidence>
<evidence type="ECO:0000256" key="3">
    <source>
        <dbReference type="ARBA" id="ARBA00022729"/>
    </source>
</evidence>
<dbReference type="CDD" id="cd01536">
    <property type="entry name" value="PBP1_ABC_sugar_binding-like"/>
    <property type="match status" value="1"/>
</dbReference>
<proteinExistence type="inferred from homology"/>
<keyword evidence="6" id="KW-1185">Reference proteome</keyword>